<evidence type="ECO:0000313" key="1">
    <source>
        <dbReference type="EMBL" id="KAK7047695.1"/>
    </source>
</evidence>
<evidence type="ECO:0008006" key="3">
    <source>
        <dbReference type="Google" id="ProtNLM"/>
    </source>
</evidence>
<accession>A0AAW0D8Z5</accession>
<protein>
    <recommendedName>
        <fullName evidence="3">F-box domain-containing protein</fullName>
    </recommendedName>
</protein>
<proteinExistence type="predicted"/>
<sequence length="391" mass="44872">MPPLFSQPNKHNLETIPAEIFGNILREIFLGGFFLDSYIDKEQQTQLFALLKVSKTVSAMVLNNSPFHIITLPIGMGLSCGHKRRTLSFLTFLVRQAPFPLRLRLRVSASTYLDVRTDIQSVVAQFRCKCLPILMERCWHSLSLTTLGPLDHHIFFLSLVPNPQMTTLEQITVDSRHHTDDAVNTLFPFIPPNVHQLSLTLWTWQPSPSQRTPTAQHVLRDVTHLVLTTSPRGTLPILLSLPHLHTAEIWLNSYQSYVEEQRFSSPVILPRLQRLTLSLVRVLSDSTRIEQFILQEALHLRDLLFHLHCSVLRSMILHWNVDASPTSQGPIRDGLEAFLTRVSGTLHQLLFVDHVHPSCFDEEQLIQMIGMCNISPDIFQCRYRSKRTIYQ</sequence>
<evidence type="ECO:0000313" key="2">
    <source>
        <dbReference type="Proteomes" id="UP001383192"/>
    </source>
</evidence>
<dbReference type="EMBL" id="JAYKXP010000019">
    <property type="protein sequence ID" value="KAK7047695.1"/>
    <property type="molecule type" value="Genomic_DNA"/>
</dbReference>
<dbReference type="AlphaFoldDB" id="A0AAW0D8Z5"/>
<reference evidence="1 2" key="1">
    <citation type="submission" date="2024-01" db="EMBL/GenBank/DDBJ databases">
        <title>A draft genome for a cacao thread blight-causing isolate of Paramarasmius palmivorus.</title>
        <authorList>
            <person name="Baruah I.K."/>
            <person name="Bukari Y."/>
            <person name="Amoako-Attah I."/>
            <person name="Meinhardt L.W."/>
            <person name="Bailey B.A."/>
            <person name="Cohen S.P."/>
        </authorList>
    </citation>
    <scope>NUCLEOTIDE SEQUENCE [LARGE SCALE GENOMIC DNA]</scope>
    <source>
        <strain evidence="1 2">GH-12</strain>
    </source>
</reference>
<comment type="caution">
    <text evidence="1">The sequence shown here is derived from an EMBL/GenBank/DDBJ whole genome shotgun (WGS) entry which is preliminary data.</text>
</comment>
<dbReference type="Proteomes" id="UP001383192">
    <property type="component" value="Unassembled WGS sequence"/>
</dbReference>
<gene>
    <name evidence="1" type="ORF">VNI00_006463</name>
</gene>
<name>A0AAW0D8Z5_9AGAR</name>
<organism evidence="1 2">
    <name type="scientific">Paramarasmius palmivorus</name>
    <dbReference type="NCBI Taxonomy" id="297713"/>
    <lineage>
        <taxon>Eukaryota</taxon>
        <taxon>Fungi</taxon>
        <taxon>Dikarya</taxon>
        <taxon>Basidiomycota</taxon>
        <taxon>Agaricomycotina</taxon>
        <taxon>Agaricomycetes</taxon>
        <taxon>Agaricomycetidae</taxon>
        <taxon>Agaricales</taxon>
        <taxon>Marasmiineae</taxon>
        <taxon>Marasmiaceae</taxon>
        <taxon>Paramarasmius</taxon>
    </lineage>
</organism>
<keyword evidence="2" id="KW-1185">Reference proteome</keyword>